<name>A0A0W8D912_PHYNI</name>
<proteinExistence type="predicted"/>
<sequence length="195" mass="21934">MGTLLKELRDCCMHESSRQRPFCMEPEAAPTLTRRVVELVREKLLLRNIEADRIAGDKGVMHVFGYPAKRIVVEGAKRSTEEEIAVSARMDVNYARMEVQDEPLYGWPVKLRQKLCPCNYCFKFGACVHLVYALRATDRMDGAGRRILVSRRIGRKRSEDGITTLGGRPGPSGQPCQWIDAAPPDVNAGDECLQQ</sequence>
<gene>
    <name evidence="1" type="ORF">AM588_10005914</name>
</gene>
<reference evidence="1 2" key="1">
    <citation type="submission" date="2015-11" db="EMBL/GenBank/DDBJ databases">
        <title>Genomes and virulence difference between two physiological races of Phytophthora nicotianae.</title>
        <authorList>
            <person name="Liu H."/>
            <person name="Ma X."/>
            <person name="Yu H."/>
            <person name="Fang D."/>
            <person name="Li Y."/>
            <person name="Wang X."/>
            <person name="Wang W."/>
            <person name="Dong Y."/>
            <person name="Xiao B."/>
        </authorList>
    </citation>
    <scope>NUCLEOTIDE SEQUENCE [LARGE SCALE GENOMIC DNA]</scope>
    <source>
        <strain evidence="2">race 1</strain>
    </source>
</reference>
<comment type="caution">
    <text evidence="1">The sequence shown here is derived from an EMBL/GenBank/DDBJ whole genome shotgun (WGS) entry which is preliminary data.</text>
</comment>
<evidence type="ECO:0000313" key="1">
    <source>
        <dbReference type="EMBL" id="KUF92680.1"/>
    </source>
</evidence>
<evidence type="ECO:0000313" key="2">
    <source>
        <dbReference type="Proteomes" id="UP000054636"/>
    </source>
</evidence>
<accession>A0A0W8D912</accession>
<dbReference type="Proteomes" id="UP000054636">
    <property type="component" value="Unassembled WGS sequence"/>
</dbReference>
<dbReference type="EMBL" id="LNFP01000450">
    <property type="protein sequence ID" value="KUF92680.1"/>
    <property type="molecule type" value="Genomic_DNA"/>
</dbReference>
<dbReference type="AlphaFoldDB" id="A0A0W8D912"/>
<organism evidence="1 2">
    <name type="scientific">Phytophthora nicotianae</name>
    <name type="common">Potato buckeye rot agent</name>
    <name type="synonym">Phytophthora parasitica</name>
    <dbReference type="NCBI Taxonomy" id="4792"/>
    <lineage>
        <taxon>Eukaryota</taxon>
        <taxon>Sar</taxon>
        <taxon>Stramenopiles</taxon>
        <taxon>Oomycota</taxon>
        <taxon>Peronosporomycetes</taxon>
        <taxon>Peronosporales</taxon>
        <taxon>Peronosporaceae</taxon>
        <taxon>Phytophthora</taxon>
    </lineage>
</organism>
<protein>
    <submittedName>
        <fullName evidence="1">Urease accessory protein UreF</fullName>
    </submittedName>
</protein>